<evidence type="ECO:0000256" key="5">
    <source>
        <dbReference type="ARBA" id="ARBA00022723"/>
    </source>
</evidence>
<evidence type="ECO:0000256" key="4">
    <source>
        <dbReference type="ARBA" id="ARBA00022692"/>
    </source>
</evidence>
<organism evidence="15 16">
    <name type="scientific">Achromobacter deleyi</name>
    <dbReference type="NCBI Taxonomy" id="1353891"/>
    <lineage>
        <taxon>Bacteria</taxon>
        <taxon>Pseudomonadati</taxon>
        <taxon>Pseudomonadota</taxon>
        <taxon>Betaproteobacteria</taxon>
        <taxon>Burkholderiales</taxon>
        <taxon>Alcaligenaceae</taxon>
        <taxon>Achromobacter</taxon>
    </lineage>
</organism>
<dbReference type="SUPFAM" id="SSF82093">
    <property type="entry name" value="Heme chaperone CcmE"/>
    <property type="match status" value="1"/>
</dbReference>
<dbReference type="GO" id="GO:0017004">
    <property type="term" value="P:cytochrome complex assembly"/>
    <property type="evidence" value="ECO:0007669"/>
    <property type="project" value="UniProtKB-KW"/>
</dbReference>
<dbReference type="FunFam" id="2.40.50.140:FF:000104">
    <property type="entry name" value="Cytochrome c-type biogenesis protein CcmE"/>
    <property type="match status" value="1"/>
</dbReference>
<keyword evidence="5 12" id="KW-0479">Metal-binding</keyword>
<keyword evidence="7 12" id="KW-0735">Signal-anchor</keyword>
<dbReference type="GO" id="GO:0017003">
    <property type="term" value="P:protein-heme linkage"/>
    <property type="evidence" value="ECO:0007669"/>
    <property type="project" value="UniProtKB-UniRule"/>
</dbReference>
<protein>
    <recommendedName>
        <fullName evidence="12">Cytochrome c-type biogenesis protein CcmE</fullName>
    </recommendedName>
    <alternativeName>
        <fullName evidence="12">Cytochrome c maturation protein E</fullName>
    </alternativeName>
    <alternativeName>
        <fullName evidence="12">Heme chaperone CcmE</fullName>
    </alternativeName>
</protein>
<dbReference type="PANTHER" id="PTHR34128:SF2">
    <property type="entry name" value="CYTOCHROME C-TYPE BIOGENESIS PROTEIN CCME HOMOLOG, MITOCHONDRIAL"/>
    <property type="match status" value="1"/>
</dbReference>
<reference evidence="15 16" key="1">
    <citation type="submission" date="2020-04" db="EMBL/GenBank/DDBJ databases">
        <authorList>
            <person name="De Canck E."/>
        </authorList>
    </citation>
    <scope>NUCLEOTIDE SEQUENCE [LARGE SCALE GENOMIC DNA]</scope>
    <source>
        <strain evidence="15 16">LMG 3458</strain>
    </source>
</reference>
<evidence type="ECO:0000256" key="2">
    <source>
        <dbReference type="ARBA" id="ARBA00022475"/>
    </source>
</evidence>
<accession>A0A6S7BS75</accession>
<comment type="subcellular location">
    <subcellularLocation>
        <location evidence="1">Cell inner membrane</location>
    </subcellularLocation>
    <subcellularLocation>
        <location evidence="12">Cell membrane</location>
        <topology evidence="12">Single-pass type II membrane protein</topology>
    </subcellularLocation>
</comment>
<name>A0A6S7BS75_9BURK</name>
<keyword evidence="9 12" id="KW-0408">Iron</keyword>
<evidence type="ECO:0000256" key="12">
    <source>
        <dbReference type="HAMAP-Rule" id="MF_01959"/>
    </source>
</evidence>
<evidence type="ECO:0000256" key="7">
    <source>
        <dbReference type="ARBA" id="ARBA00022968"/>
    </source>
</evidence>
<feature type="region of interest" description="Disordered" evidence="14">
    <location>
        <begin position="131"/>
        <end position="178"/>
    </location>
</feature>
<evidence type="ECO:0000256" key="11">
    <source>
        <dbReference type="ARBA" id="ARBA00056663"/>
    </source>
</evidence>
<comment type="function">
    <text evidence="11 12">Heme chaperone required for the biogenesis of c-type cytochromes. Transiently binds heme delivered by CcmC and transfers the heme to apo-cytochromes in a process facilitated by CcmF and CcmH.</text>
</comment>
<dbReference type="InterPro" id="IPR004329">
    <property type="entry name" value="CcmE"/>
</dbReference>
<feature type="topological domain" description="Extracellular" evidence="12">
    <location>
        <begin position="29"/>
        <end position="178"/>
    </location>
</feature>
<dbReference type="PANTHER" id="PTHR34128">
    <property type="entry name" value="CYTOCHROME C-TYPE BIOGENESIS PROTEIN CCME HOMOLOG, MITOCHONDRIAL"/>
    <property type="match status" value="1"/>
</dbReference>
<comment type="similarity">
    <text evidence="12">Belongs to the CcmE/CycJ family.</text>
</comment>
<feature type="binding site" description="covalent" evidence="12 13">
    <location>
        <position position="123"/>
    </location>
    <ligand>
        <name>heme</name>
        <dbReference type="ChEBI" id="CHEBI:30413"/>
    </ligand>
</feature>
<dbReference type="EMBL" id="CADIJO010000017">
    <property type="protein sequence ID" value="CAB3726478.1"/>
    <property type="molecule type" value="Genomic_DNA"/>
</dbReference>
<dbReference type="InterPro" id="IPR012340">
    <property type="entry name" value="NA-bd_OB-fold"/>
</dbReference>
<evidence type="ECO:0000256" key="8">
    <source>
        <dbReference type="ARBA" id="ARBA00022989"/>
    </source>
</evidence>
<dbReference type="GO" id="GO:0046872">
    <property type="term" value="F:metal ion binding"/>
    <property type="evidence" value="ECO:0007669"/>
    <property type="project" value="UniProtKB-KW"/>
</dbReference>
<dbReference type="InterPro" id="IPR036127">
    <property type="entry name" value="CcmE-like_sf"/>
</dbReference>
<feature type="binding site" description="axial binding residue" evidence="12 13">
    <location>
        <position position="127"/>
    </location>
    <ligand>
        <name>heme</name>
        <dbReference type="ChEBI" id="CHEBI:30413"/>
    </ligand>
    <ligandPart>
        <name>Fe</name>
        <dbReference type="ChEBI" id="CHEBI:18248"/>
    </ligandPart>
</feature>
<dbReference type="RefSeq" id="WP_175194793.1">
    <property type="nucleotide sequence ID" value="NZ_CADIJO010000017.1"/>
</dbReference>
<gene>
    <name evidence="12 15" type="primary">ccmE</name>
    <name evidence="12" type="synonym">cycJ</name>
    <name evidence="15" type="ORF">LMG3458_04445</name>
</gene>
<evidence type="ECO:0000313" key="15">
    <source>
        <dbReference type="EMBL" id="CAB3726478.1"/>
    </source>
</evidence>
<evidence type="ECO:0000256" key="6">
    <source>
        <dbReference type="ARBA" id="ARBA00022748"/>
    </source>
</evidence>
<evidence type="ECO:0000313" key="16">
    <source>
        <dbReference type="Proteomes" id="UP000494111"/>
    </source>
</evidence>
<feature type="topological domain" description="Cytoplasmic" evidence="12">
    <location>
        <begin position="1"/>
        <end position="7"/>
    </location>
</feature>
<keyword evidence="8 12" id="KW-1133">Transmembrane helix</keyword>
<proteinExistence type="inferred from homology"/>
<keyword evidence="6 12" id="KW-0201">Cytochrome c-type biogenesis</keyword>
<keyword evidence="3 12" id="KW-0349">Heme</keyword>
<dbReference type="Proteomes" id="UP000494111">
    <property type="component" value="Unassembled WGS sequence"/>
</dbReference>
<dbReference type="NCBIfam" id="NF009727">
    <property type="entry name" value="PRK13254.1-1"/>
    <property type="match status" value="1"/>
</dbReference>
<keyword evidence="4 12" id="KW-0812">Transmembrane</keyword>
<keyword evidence="10 12" id="KW-0472">Membrane</keyword>
<keyword evidence="2 12" id="KW-1003">Cell membrane</keyword>
<dbReference type="Gene3D" id="2.40.50.140">
    <property type="entry name" value="Nucleic acid-binding proteins"/>
    <property type="match status" value="1"/>
</dbReference>
<dbReference type="Pfam" id="PF03100">
    <property type="entry name" value="CcmE"/>
    <property type="match status" value="1"/>
</dbReference>
<dbReference type="HAMAP" id="MF_01959">
    <property type="entry name" value="CcmE"/>
    <property type="match status" value="1"/>
</dbReference>
<dbReference type="NCBIfam" id="NF009729">
    <property type="entry name" value="PRK13254.1-3"/>
    <property type="match status" value="1"/>
</dbReference>
<sequence>MTPRKRRALALAAGLGLLAAAAALVLNALQSNLVFFFTPTQVAAHEAPGSGSFRVGGLVQEGSLKREADGLSLRFVVTDTVHSVPVVYRGLLPDLFREGKGVVAAGKLGADGVFQASEVLAKHDENYMPPEAADAIKRATAGARADDGASGSGAAQRTGAGSESAAGTRPGALRADSR</sequence>
<evidence type="ECO:0000256" key="14">
    <source>
        <dbReference type="SAM" id="MobiDB-lite"/>
    </source>
</evidence>
<evidence type="ECO:0000256" key="1">
    <source>
        <dbReference type="ARBA" id="ARBA00004533"/>
    </source>
</evidence>
<evidence type="ECO:0000256" key="10">
    <source>
        <dbReference type="ARBA" id="ARBA00023136"/>
    </source>
</evidence>
<feature type="compositionally biased region" description="Low complexity" evidence="14">
    <location>
        <begin position="138"/>
        <end position="155"/>
    </location>
</feature>
<dbReference type="GO" id="GO:0005886">
    <property type="term" value="C:plasma membrane"/>
    <property type="evidence" value="ECO:0007669"/>
    <property type="project" value="UniProtKB-SubCell"/>
</dbReference>
<dbReference type="AlphaFoldDB" id="A0A6S7BS75"/>
<evidence type="ECO:0000256" key="13">
    <source>
        <dbReference type="PIRSR" id="PIRSR604329-50"/>
    </source>
</evidence>
<evidence type="ECO:0000256" key="3">
    <source>
        <dbReference type="ARBA" id="ARBA00022617"/>
    </source>
</evidence>
<dbReference type="GO" id="GO:0020037">
    <property type="term" value="F:heme binding"/>
    <property type="evidence" value="ECO:0007669"/>
    <property type="project" value="InterPro"/>
</dbReference>
<evidence type="ECO:0000256" key="9">
    <source>
        <dbReference type="ARBA" id="ARBA00023004"/>
    </source>
</evidence>
<dbReference type="NCBIfam" id="NF009731">
    <property type="entry name" value="PRK13254.1-5"/>
    <property type="match status" value="1"/>
</dbReference>